<evidence type="ECO:0000256" key="1">
    <source>
        <dbReference type="ARBA" id="ARBA00023242"/>
    </source>
</evidence>
<dbReference type="Pfam" id="PF11951">
    <property type="entry name" value="Fungal_trans_2"/>
    <property type="match status" value="1"/>
</dbReference>
<keyword evidence="1" id="KW-0539">Nucleus</keyword>
<dbReference type="HOGENOM" id="CLU_067182_1_0_1"/>
<accession>G9NFM8</accession>
<name>G9NFM8_HYPAI</name>
<evidence type="ECO:0000256" key="2">
    <source>
        <dbReference type="SAM" id="MobiDB-lite"/>
    </source>
</evidence>
<dbReference type="PANTHER" id="PTHR37540:SF5">
    <property type="entry name" value="TRANSCRIPTION FACTOR DOMAIN-CONTAINING PROTEIN"/>
    <property type="match status" value="1"/>
</dbReference>
<dbReference type="GeneID" id="25782537"/>
<protein>
    <submittedName>
        <fullName evidence="3">Uncharacterized protein</fullName>
    </submittedName>
</protein>
<evidence type="ECO:0000313" key="3">
    <source>
        <dbReference type="EMBL" id="EHK50743.1"/>
    </source>
</evidence>
<dbReference type="KEGG" id="tatv:25782537"/>
<gene>
    <name evidence="3" type="ORF">TRIATDRAFT_303674</name>
</gene>
<dbReference type="STRING" id="452589.G9NFM8"/>
<sequence>MASPQQKQSIHFIYLTDPTKDSAISSHRAAKSHAARHGHARVRRQRMNDFHQKKDKREGDNQAPHASASGSDSTVSVRRAGPAEASSSSHHANEGGREIILYPPRPSQPLVLETTPVSSLPKNLYSVHGLEFNKTEQYLLHHYVTWVIPFGKRHCRKYTNSDVWKRFMLRELIPLALSNPGLLTAILLAACRSLFKQDQNNYYVELATFYKLACLRSMSQQLAAEDRRVGDPEIAQAALLAADELNIGDRSTSKQHMDAAKRMVDMKGGNDKLGLNGFLSALVDTLTCAIALQNPIDCHN</sequence>
<dbReference type="PANTHER" id="PTHR37540">
    <property type="entry name" value="TRANSCRIPTION FACTOR (ACR-2), PUTATIVE-RELATED-RELATED"/>
    <property type="match status" value="1"/>
</dbReference>
<dbReference type="Proteomes" id="UP000005426">
    <property type="component" value="Unassembled WGS sequence"/>
</dbReference>
<reference evidence="3 4" key="1">
    <citation type="journal article" date="2011" name="Genome Biol.">
        <title>Comparative genome sequence analysis underscores mycoparasitism as the ancestral life style of Trichoderma.</title>
        <authorList>
            <person name="Kubicek C.P."/>
            <person name="Herrera-Estrella A."/>
            <person name="Seidl-Seiboth V."/>
            <person name="Martinez D.A."/>
            <person name="Druzhinina I.S."/>
            <person name="Thon M."/>
            <person name="Zeilinger S."/>
            <person name="Casas-Flores S."/>
            <person name="Horwitz B.A."/>
            <person name="Mukherjee P.K."/>
            <person name="Mukherjee M."/>
            <person name="Kredics L."/>
            <person name="Alcaraz L.D."/>
            <person name="Aerts A."/>
            <person name="Antal Z."/>
            <person name="Atanasova L."/>
            <person name="Cervantes-Badillo M.G."/>
            <person name="Challacombe J."/>
            <person name="Chertkov O."/>
            <person name="McCluskey K."/>
            <person name="Coulpier F."/>
            <person name="Deshpande N."/>
            <person name="von Doehren H."/>
            <person name="Ebbole D.J."/>
            <person name="Esquivel-Naranjo E.U."/>
            <person name="Fekete E."/>
            <person name="Flipphi M."/>
            <person name="Glaser F."/>
            <person name="Gomez-Rodriguez E.Y."/>
            <person name="Gruber S."/>
            <person name="Han C."/>
            <person name="Henrissat B."/>
            <person name="Hermosa R."/>
            <person name="Hernandez-Onate M."/>
            <person name="Karaffa L."/>
            <person name="Kosti I."/>
            <person name="Le Crom S."/>
            <person name="Lindquist E."/>
            <person name="Lucas S."/>
            <person name="Luebeck M."/>
            <person name="Luebeck P.S."/>
            <person name="Margeot A."/>
            <person name="Metz B."/>
            <person name="Misra M."/>
            <person name="Nevalainen H."/>
            <person name="Omann M."/>
            <person name="Packer N."/>
            <person name="Perrone G."/>
            <person name="Uresti-Rivera E.E."/>
            <person name="Salamov A."/>
            <person name="Schmoll M."/>
            <person name="Seiboth B."/>
            <person name="Shapiro H."/>
            <person name="Sukno S."/>
            <person name="Tamayo-Ramos J.A."/>
            <person name="Tisch D."/>
            <person name="Wiest A."/>
            <person name="Wilkinson H.H."/>
            <person name="Zhang M."/>
            <person name="Coutinho P.M."/>
            <person name="Kenerley C.M."/>
            <person name="Monte E."/>
            <person name="Baker S.E."/>
            <person name="Grigoriev I.V."/>
        </authorList>
    </citation>
    <scope>NUCLEOTIDE SEQUENCE [LARGE SCALE GENOMIC DNA]</scope>
    <source>
        <strain evidence="4">ATCC 20476 / IMI 206040</strain>
    </source>
</reference>
<dbReference type="OMA" id="GIAYSSH"/>
<dbReference type="InterPro" id="IPR021858">
    <property type="entry name" value="Fun_TF"/>
</dbReference>
<organism evidence="3 4">
    <name type="scientific">Hypocrea atroviridis (strain ATCC 20476 / IMI 206040)</name>
    <name type="common">Trichoderma atroviride</name>
    <dbReference type="NCBI Taxonomy" id="452589"/>
    <lineage>
        <taxon>Eukaryota</taxon>
        <taxon>Fungi</taxon>
        <taxon>Dikarya</taxon>
        <taxon>Ascomycota</taxon>
        <taxon>Pezizomycotina</taxon>
        <taxon>Sordariomycetes</taxon>
        <taxon>Hypocreomycetidae</taxon>
        <taxon>Hypocreales</taxon>
        <taxon>Hypocreaceae</taxon>
        <taxon>Trichoderma</taxon>
    </lineage>
</organism>
<feature type="compositionally biased region" description="Basic residues" evidence="2">
    <location>
        <begin position="28"/>
        <end position="45"/>
    </location>
</feature>
<dbReference type="EMBL" id="ABDG02000013">
    <property type="protein sequence ID" value="EHK50743.1"/>
    <property type="molecule type" value="Genomic_DNA"/>
</dbReference>
<feature type="compositionally biased region" description="Basic and acidic residues" evidence="2">
    <location>
        <begin position="46"/>
        <end position="60"/>
    </location>
</feature>
<dbReference type="eggNOG" id="ENOG502SRGH">
    <property type="taxonomic scope" value="Eukaryota"/>
</dbReference>
<comment type="caution">
    <text evidence="3">The sequence shown here is derived from an EMBL/GenBank/DDBJ whole genome shotgun (WGS) entry which is preliminary data.</text>
</comment>
<keyword evidence="4" id="KW-1185">Reference proteome</keyword>
<feature type="region of interest" description="Disordered" evidence="2">
    <location>
        <begin position="22"/>
        <end position="95"/>
    </location>
</feature>
<dbReference type="OrthoDB" id="5620at2759"/>
<proteinExistence type="predicted"/>
<evidence type="ECO:0000313" key="4">
    <source>
        <dbReference type="Proteomes" id="UP000005426"/>
    </source>
</evidence>
<dbReference type="RefSeq" id="XP_013948900.1">
    <property type="nucleotide sequence ID" value="XM_014093425.1"/>
</dbReference>
<dbReference type="AlphaFoldDB" id="G9NFM8"/>